<dbReference type="PANTHER" id="PTHR39430:SF1">
    <property type="entry name" value="PROTEASE"/>
    <property type="match status" value="1"/>
</dbReference>
<keyword evidence="3" id="KW-0378">Hydrolase</keyword>
<sequence>MTDAVSQPLWKKTVDFPLVAMIIALLVIAVVVFTVGEVMAVLTPQVGETAGQLLGAVIVITLSFLAYKLVIRHLGERKHDDLRAENAVRDLGLGIGGSFLLMAAIVGIAAVFDVYNIVGEGGFSDFVFLFAGAGLIAGFMEELIFRGILFRWIEEFAGSWAALVLTALFFGFAHDANPNATTFSSIAISIEAGLLLGAAYMWTRSLWLPIGIHFGWNMTQGFVFDVPVSGNDVEGLVTAELSGPELLSGGAFGLEASLIALVLATAAGLWMLKQAMDKGEVMAPWWVRRKQALSAPTAPAEE</sequence>
<dbReference type="Pfam" id="PF02517">
    <property type="entry name" value="Rce1-like"/>
    <property type="match status" value="1"/>
</dbReference>
<feature type="transmembrane region" description="Helical" evidence="1">
    <location>
        <begin position="49"/>
        <end position="70"/>
    </location>
</feature>
<keyword evidence="3" id="KW-0482">Metalloprotease</keyword>
<name>A0ABS6V7J8_9SPHN</name>
<dbReference type="RefSeq" id="WP_218633353.1">
    <property type="nucleotide sequence ID" value="NZ_JAHVAH010000001.1"/>
</dbReference>
<keyword evidence="1" id="KW-1133">Transmembrane helix</keyword>
<feature type="transmembrane region" description="Helical" evidence="1">
    <location>
        <begin position="126"/>
        <end position="145"/>
    </location>
</feature>
<feature type="transmembrane region" description="Helical" evidence="1">
    <location>
        <begin position="18"/>
        <end position="43"/>
    </location>
</feature>
<feature type="transmembrane region" description="Helical" evidence="1">
    <location>
        <begin position="246"/>
        <end position="272"/>
    </location>
</feature>
<protein>
    <submittedName>
        <fullName evidence="3">CPBP family intramembrane metalloprotease</fullName>
    </submittedName>
</protein>
<evidence type="ECO:0000256" key="1">
    <source>
        <dbReference type="SAM" id="Phobius"/>
    </source>
</evidence>
<organism evidence="3 4">
    <name type="scientific">Sphingomicrobium clamense</name>
    <dbReference type="NCBI Taxonomy" id="2851013"/>
    <lineage>
        <taxon>Bacteria</taxon>
        <taxon>Pseudomonadati</taxon>
        <taxon>Pseudomonadota</taxon>
        <taxon>Alphaproteobacteria</taxon>
        <taxon>Sphingomonadales</taxon>
        <taxon>Sphingomonadaceae</taxon>
        <taxon>Sphingomicrobium</taxon>
    </lineage>
</organism>
<keyword evidence="3" id="KW-0645">Protease</keyword>
<dbReference type="InterPro" id="IPR003675">
    <property type="entry name" value="Rce1/LyrA-like_dom"/>
</dbReference>
<feature type="transmembrane region" description="Helical" evidence="1">
    <location>
        <begin position="91"/>
        <end position="114"/>
    </location>
</feature>
<feature type="transmembrane region" description="Helical" evidence="1">
    <location>
        <begin position="157"/>
        <end position="174"/>
    </location>
</feature>
<dbReference type="GO" id="GO:0008237">
    <property type="term" value="F:metallopeptidase activity"/>
    <property type="evidence" value="ECO:0007669"/>
    <property type="project" value="UniProtKB-KW"/>
</dbReference>
<dbReference type="EMBL" id="JAHVAH010000001">
    <property type="protein sequence ID" value="MBW0145451.1"/>
    <property type="molecule type" value="Genomic_DNA"/>
</dbReference>
<dbReference type="Proteomes" id="UP000698028">
    <property type="component" value="Unassembled WGS sequence"/>
</dbReference>
<comment type="caution">
    <text evidence="3">The sequence shown here is derived from an EMBL/GenBank/DDBJ whole genome shotgun (WGS) entry which is preliminary data.</text>
</comment>
<reference evidence="3 4" key="1">
    <citation type="submission" date="2021-07" db="EMBL/GenBank/DDBJ databases">
        <title>The draft genome sequence of Sphingomicrobium sp. B8.</title>
        <authorList>
            <person name="Mu L."/>
        </authorList>
    </citation>
    <scope>NUCLEOTIDE SEQUENCE [LARGE SCALE GENOMIC DNA]</scope>
    <source>
        <strain evidence="3 4">B8</strain>
    </source>
</reference>
<dbReference type="PANTHER" id="PTHR39430">
    <property type="entry name" value="MEMBRANE-ASSOCIATED PROTEASE-RELATED"/>
    <property type="match status" value="1"/>
</dbReference>
<keyword evidence="1" id="KW-0472">Membrane</keyword>
<keyword evidence="4" id="KW-1185">Reference proteome</keyword>
<accession>A0ABS6V7J8</accession>
<feature type="domain" description="CAAX prenyl protease 2/Lysostaphin resistance protein A-like" evidence="2">
    <location>
        <begin position="125"/>
        <end position="218"/>
    </location>
</feature>
<gene>
    <name evidence="3" type="ORF">KTQ36_09105</name>
</gene>
<evidence type="ECO:0000313" key="3">
    <source>
        <dbReference type="EMBL" id="MBW0145451.1"/>
    </source>
</evidence>
<proteinExistence type="predicted"/>
<evidence type="ECO:0000313" key="4">
    <source>
        <dbReference type="Proteomes" id="UP000698028"/>
    </source>
</evidence>
<evidence type="ECO:0000259" key="2">
    <source>
        <dbReference type="Pfam" id="PF02517"/>
    </source>
</evidence>
<keyword evidence="1" id="KW-0812">Transmembrane</keyword>